<feature type="compositionally biased region" description="Basic and acidic residues" evidence="1">
    <location>
        <begin position="109"/>
        <end position="118"/>
    </location>
</feature>
<evidence type="ECO:0000313" key="3">
    <source>
        <dbReference type="Proteomes" id="UP000886520"/>
    </source>
</evidence>
<dbReference type="OrthoDB" id="2004916at2759"/>
<organism evidence="2 3">
    <name type="scientific">Adiantum capillus-veneris</name>
    <name type="common">Maidenhair fern</name>
    <dbReference type="NCBI Taxonomy" id="13818"/>
    <lineage>
        <taxon>Eukaryota</taxon>
        <taxon>Viridiplantae</taxon>
        <taxon>Streptophyta</taxon>
        <taxon>Embryophyta</taxon>
        <taxon>Tracheophyta</taxon>
        <taxon>Polypodiopsida</taxon>
        <taxon>Polypodiidae</taxon>
        <taxon>Polypodiales</taxon>
        <taxon>Pteridineae</taxon>
        <taxon>Pteridaceae</taxon>
        <taxon>Vittarioideae</taxon>
        <taxon>Adiantum</taxon>
    </lineage>
</organism>
<dbReference type="Proteomes" id="UP000886520">
    <property type="component" value="Chromosome 11"/>
</dbReference>
<dbReference type="AlphaFoldDB" id="A0A9D4UUX1"/>
<comment type="caution">
    <text evidence="2">The sequence shown here is derived from an EMBL/GenBank/DDBJ whole genome shotgun (WGS) entry which is preliminary data.</text>
</comment>
<protein>
    <submittedName>
        <fullName evidence="2">Uncharacterized protein</fullName>
    </submittedName>
</protein>
<sequence length="143" mass="15002">VCVYLSVRVTMSSFVEKISEKLHIGGHKKEEGQQKDGQHAAPAPAGEHGVEHAAGYGEHGVAHVESAPYGDKHGVEHHGHGPAAGCGEAAAHHEGPLEKVKNKIKGKKQPHEGGRQGDDEGSSSSSSESDGEGGRRKQKHGLF</sequence>
<gene>
    <name evidence="2" type="ORF">GOP47_0011951</name>
</gene>
<name>A0A9D4UUX1_ADICA</name>
<feature type="non-terminal residue" evidence="2">
    <location>
        <position position="143"/>
    </location>
</feature>
<feature type="compositionally biased region" description="Basic and acidic residues" evidence="1">
    <location>
        <begin position="28"/>
        <end position="38"/>
    </location>
</feature>
<proteinExistence type="predicted"/>
<feature type="compositionally biased region" description="Basic and acidic residues" evidence="1">
    <location>
        <begin position="70"/>
        <end position="79"/>
    </location>
</feature>
<reference evidence="2" key="1">
    <citation type="submission" date="2021-01" db="EMBL/GenBank/DDBJ databases">
        <title>Adiantum capillus-veneris genome.</title>
        <authorList>
            <person name="Fang Y."/>
            <person name="Liao Q."/>
        </authorList>
    </citation>
    <scope>NUCLEOTIDE SEQUENCE</scope>
    <source>
        <strain evidence="2">H3</strain>
        <tissue evidence="2">Leaf</tissue>
    </source>
</reference>
<accession>A0A9D4UUX1</accession>
<keyword evidence="3" id="KW-1185">Reference proteome</keyword>
<feature type="region of interest" description="Disordered" evidence="1">
    <location>
        <begin position="28"/>
        <end position="143"/>
    </location>
</feature>
<evidence type="ECO:0000313" key="2">
    <source>
        <dbReference type="EMBL" id="KAI5073938.1"/>
    </source>
</evidence>
<dbReference type="EMBL" id="JABFUD020000011">
    <property type="protein sequence ID" value="KAI5073938.1"/>
    <property type="molecule type" value="Genomic_DNA"/>
</dbReference>
<feature type="compositionally biased region" description="Basic and acidic residues" evidence="1">
    <location>
        <begin position="90"/>
        <end position="101"/>
    </location>
</feature>
<evidence type="ECO:0000256" key="1">
    <source>
        <dbReference type="SAM" id="MobiDB-lite"/>
    </source>
</evidence>